<dbReference type="PANTHER" id="PTHR35093:SF8">
    <property type="entry name" value="OUTER MEMBRANE PROTEIN NMB0088-RELATED"/>
    <property type="match status" value="1"/>
</dbReference>
<keyword evidence="6" id="KW-0998">Cell outer membrane</keyword>
<accession>A0A3B1D9K9</accession>
<comment type="subcellular location">
    <subcellularLocation>
        <location evidence="1">Cell outer membrane</location>
        <topology evidence="1">Multi-pass membrane protein</topology>
    </subcellularLocation>
</comment>
<keyword evidence="3" id="KW-0812">Transmembrane</keyword>
<evidence type="ECO:0000256" key="1">
    <source>
        <dbReference type="ARBA" id="ARBA00004571"/>
    </source>
</evidence>
<proteinExistence type="predicted"/>
<dbReference type="GO" id="GO:0015483">
    <property type="term" value="F:long-chain fatty acid transporting porin activity"/>
    <property type="evidence" value="ECO:0007669"/>
    <property type="project" value="TreeGrafter"/>
</dbReference>
<reference evidence="7" key="1">
    <citation type="submission" date="2018-06" db="EMBL/GenBank/DDBJ databases">
        <authorList>
            <person name="Zhirakovskaya E."/>
        </authorList>
    </citation>
    <scope>NUCLEOTIDE SEQUENCE</scope>
</reference>
<keyword evidence="2" id="KW-1134">Transmembrane beta strand</keyword>
<dbReference type="GO" id="GO:0009279">
    <property type="term" value="C:cell outer membrane"/>
    <property type="evidence" value="ECO:0007669"/>
    <property type="project" value="UniProtKB-SubCell"/>
</dbReference>
<dbReference type="Pfam" id="PF03349">
    <property type="entry name" value="Toluene_X"/>
    <property type="match status" value="1"/>
</dbReference>
<name>A0A3B1D9K9_9ZZZZ</name>
<keyword evidence="4" id="KW-0732">Signal</keyword>
<keyword evidence="5" id="KW-0472">Membrane</keyword>
<dbReference type="InterPro" id="IPR005017">
    <property type="entry name" value="OMPP1/FadL/TodX"/>
</dbReference>
<dbReference type="SUPFAM" id="SSF56935">
    <property type="entry name" value="Porins"/>
    <property type="match status" value="1"/>
</dbReference>
<dbReference type="PANTHER" id="PTHR35093">
    <property type="entry name" value="OUTER MEMBRANE PROTEIN NMB0088-RELATED"/>
    <property type="match status" value="1"/>
</dbReference>
<evidence type="ECO:0000313" key="7">
    <source>
        <dbReference type="EMBL" id="VAX32648.1"/>
    </source>
</evidence>
<dbReference type="EMBL" id="UOGI01000147">
    <property type="protein sequence ID" value="VAX32648.1"/>
    <property type="molecule type" value="Genomic_DNA"/>
</dbReference>
<organism evidence="7">
    <name type="scientific">hydrothermal vent metagenome</name>
    <dbReference type="NCBI Taxonomy" id="652676"/>
    <lineage>
        <taxon>unclassified sequences</taxon>
        <taxon>metagenomes</taxon>
        <taxon>ecological metagenomes</taxon>
    </lineage>
</organism>
<dbReference type="AlphaFoldDB" id="A0A3B1D9K9"/>
<sequence length="428" mass="46107">MRQKGFSSLKVPLLCSVVMFVAMFSLVASAYATNGYFAHGYSIKNKALAGAGVALPLDALTATTNPAGMVFVGNRVDAGLTLFMPSRKYTVRGTPSGLPGTFGLTPGTVKSDSGMFVIPSVGVNRMLNENSSAGVSIYGNGGMNTDYDTNTFNGSSPTGIDLMQLFITPTYSVKLTPKHAVGISVILAYQRFEASGLQAFGGFSADPSKLTNNGHDNSYGYGARIGYLGEVLPDLYLGASYQTKILMSKLDKYAGLFAGQGDFDIPSNWTVGLGYKVNPAVTLLLDVQRINYSDVKSVGNPFIPNIQTSRLGNNNGAGFGWEDMTVYKFGLQWQSSRDWTWRAGYSIGDQPIPGSEVLFNILAPGVIKQHATLGFTRAFDNNRELSASLMRAFSNSISGPNPMEVPGQQDIELEMNQWELSVGYSWKF</sequence>
<evidence type="ECO:0000256" key="4">
    <source>
        <dbReference type="ARBA" id="ARBA00022729"/>
    </source>
</evidence>
<gene>
    <name evidence="7" type="ORF">MNBD_NITROSPIRAE03-594</name>
</gene>
<protein>
    <submittedName>
        <fullName evidence="7">Putative facilitator of salicylate uptake</fullName>
    </submittedName>
</protein>
<evidence type="ECO:0000256" key="2">
    <source>
        <dbReference type="ARBA" id="ARBA00022452"/>
    </source>
</evidence>
<evidence type="ECO:0000256" key="6">
    <source>
        <dbReference type="ARBA" id="ARBA00023237"/>
    </source>
</evidence>
<evidence type="ECO:0000256" key="3">
    <source>
        <dbReference type="ARBA" id="ARBA00022692"/>
    </source>
</evidence>
<evidence type="ECO:0000256" key="5">
    <source>
        <dbReference type="ARBA" id="ARBA00023136"/>
    </source>
</evidence>
<dbReference type="Gene3D" id="2.40.160.60">
    <property type="entry name" value="Outer membrane protein transport protein (OMPP1/FadL/TodX)"/>
    <property type="match status" value="1"/>
</dbReference>